<dbReference type="Gene3D" id="2.30.40.10">
    <property type="entry name" value="Urease, subunit C, domain 1"/>
    <property type="match status" value="1"/>
</dbReference>
<sequence length="410" mass="44039">MTVPKTAIGPFTQLFPMTDVPLKGSLTDEQLPIIPQGGILFSGDTIVKIGRFEDIKKDATVIIPIEGNQVCFPGIIDAHTHICFAGSRANDFAMRNAGKTYLEIAKQGGGIWDTVTQTRKASIDQLIAGIITRSQDHLKQGTTTMEVKSGYGLSVQEELKMLRSIQRANKTVPQDLIATCLAAHIKPNDADSDATAYLTEISETLFPILLKEKLTHRIDAFVEESAFSAKQIKPYLQKAKRMGFDLTLHADQFTPVGTPIAVALGALSADHLEASTAKEIELLANSDTVAVALPGASLGLGCPFAPARKLLDSGACLAIASDHNPGSAPMGNLMNQASILATFEKLTNAEVWAGLTIRAAKALRLSDRGSLAAGQLADFICFDTHTYQEITYQQGQLLPAAVWKRGKKVV</sequence>
<keyword evidence="3" id="KW-0479">Metal-binding</keyword>
<proteinExistence type="predicted"/>
<dbReference type="RefSeq" id="WP_054559499.1">
    <property type="nucleotide sequence ID" value="NZ_LDJX01000005.1"/>
</dbReference>
<evidence type="ECO:0000313" key="11">
    <source>
        <dbReference type="Proteomes" id="UP000050280"/>
    </source>
</evidence>
<gene>
    <name evidence="10" type="ORF">I595_2428</name>
</gene>
<dbReference type="OrthoDB" id="9776455at2"/>
<dbReference type="InterPro" id="IPR011059">
    <property type="entry name" value="Metal-dep_hydrolase_composite"/>
</dbReference>
<dbReference type="GO" id="GO:0005737">
    <property type="term" value="C:cytoplasm"/>
    <property type="evidence" value="ECO:0007669"/>
    <property type="project" value="UniProtKB-UniRule"/>
</dbReference>
<dbReference type="NCBIfam" id="TIGR01224">
    <property type="entry name" value="hutI"/>
    <property type="match status" value="1"/>
</dbReference>
<dbReference type="GO" id="GO:0046872">
    <property type="term" value="F:metal ion binding"/>
    <property type="evidence" value="ECO:0007669"/>
    <property type="project" value="UniProtKB-KW"/>
</dbReference>
<dbReference type="Gene3D" id="3.20.20.140">
    <property type="entry name" value="Metal-dependent hydrolases"/>
    <property type="match status" value="1"/>
</dbReference>
<evidence type="ECO:0000256" key="1">
    <source>
        <dbReference type="ARBA" id="ARBA00005023"/>
    </source>
</evidence>
<evidence type="ECO:0000256" key="6">
    <source>
        <dbReference type="ARBA" id="ARBA00022833"/>
    </source>
</evidence>
<evidence type="ECO:0000256" key="8">
    <source>
        <dbReference type="NCBIfam" id="TIGR01224"/>
    </source>
</evidence>
<dbReference type="InterPro" id="IPR032466">
    <property type="entry name" value="Metal_Hydrolase"/>
</dbReference>
<evidence type="ECO:0000256" key="2">
    <source>
        <dbReference type="ARBA" id="ARBA00012864"/>
    </source>
</evidence>
<dbReference type="AlphaFoldDB" id="A0A0N8H3P7"/>
<keyword evidence="5" id="KW-0369">Histidine metabolism</keyword>
<accession>A0A0N8H3P7</accession>
<evidence type="ECO:0000256" key="7">
    <source>
        <dbReference type="ARBA" id="ARBA00023004"/>
    </source>
</evidence>
<dbReference type="Pfam" id="PF01979">
    <property type="entry name" value="Amidohydro_1"/>
    <property type="match status" value="1"/>
</dbReference>
<keyword evidence="7" id="KW-0408">Iron</keyword>
<dbReference type="PATRIC" id="fig|1300341.3.peg.2595"/>
<comment type="caution">
    <text evidence="10">The sequence shown here is derived from an EMBL/GenBank/DDBJ whole genome shotgun (WGS) entry which is preliminary data.</text>
</comment>
<evidence type="ECO:0000259" key="9">
    <source>
        <dbReference type="Pfam" id="PF01979"/>
    </source>
</evidence>
<evidence type="ECO:0000256" key="4">
    <source>
        <dbReference type="ARBA" id="ARBA00022801"/>
    </source>
</evidence>
<dbReference type="GO" id="GO:0019556">
    <property type="term" value="P:L-histidine catabolic process to glutamate and formamide"/>
    <property type="evidence" value="ECO:0007669"/>
    <property type="project" value="UniProtKB-UniRule"/>
</dbReference>
<feature type="domain" description="Amidohydrolase-related" evidence="9">
    <location>
        <begin position="72"/>
        <end position="409"/>
    </location>
</feature>
<organism evidence="10 11">
    <name type="scientific">Croceitalea dokdonensis DOKDO 023</name>
    <dbReference type="NCBI Taxonomy" id="1300341"/>
    <lineage>
        <taxon>Bacteria</taxon>
        <taxon>Pseudomonadati</taxon>
        <taxon>Bacteroidota</taxon>
        <taxon>Flavobacteriia</taxon>
        <taxon>Flavobacteriales</taxon>
        <taxon>Flavobacteriaceae</taxon>
        <taxon>Croceitalea</taxon>
    </lineage>
</organism>
<evidence type="ECO:0000256" key="3">
    <source>
        <dbReference type="ARBA" id="ARBA00022723"/>
    </source>
</evidence>
<keyword evidence="11" id="KW-1185">Reference proteome</keyword>
<dbReference type="SUPFAM" id="SSF51338">
    <property type="entry name" value="Composite domain of metallo-dependent hydrolases"/>
    <property type="match status" value="2"/>
</dbReference>
<name>A0A0N8H3P7_9FLAO</name>
<evidence type="ECO:0000313" key="10">
    <source>
        <dbReference type="EMBL" id="KPM31164.1"/>
    </source>
</evidence>
<dbReference type="EC" id="3.5.2.7" evidence="2 8"/>
<protein>
    <recommendedName>
        <fullName evidence="2 8">Imidazolonepropionase</fullName>
        <ecNumber evidence="2 8">3.5.2.7</ecNumber>
    </recommendedName>
</protein>
<dbReference type="Proteomes" id="UP000050280">
    <property type="component" value="Unassembled WGS sequence"/>
</dbReference>
<keyword evidence="4" id="KW-0378">Hydrolase</keyword>
<dbReference type="SUPFAM" id="SSF51556">
    <property type="entry name" value="Metallo-dependent hydrolases"/>
    <property type="match status" value="1"/>
</dbReference>
<dbReference type="InterPro" id="IPR005920">
    <property type="entry name" value="HutI"/>
</dbReference>
<dbReference type="EMBL" id="LDJX01000005">
    <property type="protein sequence ID" value="KPM31164.1"/>
    <property type="molecule type" value="Genomic_DNA"/>
</dbReference>
<comment type="pathway">
    <text evidence="1">Amino-acid degradation.</text>
</comment>
<dbReference type="PANTHER" id="PTHR42752:SF1">
    <property type="entry name" value="IMIDAZOLONEPROPIONASE-RELATED"/>
    <property type="match status" value="1"/>
</dbReference>
<evidence type="ECO:0000256" key="5">
    <source>
        <dbReference type="ARBA" id="ARBA00022808"/>
    </source>
</evidence>
<dbReference type="STRING" id="1300341.I595_2428"/>
<dbReference type="GO" id="GO:0050480">
    <property type="term" value="F:imidazolonepropionase activity"/>
    <property type="evidence" value="ECO:0007669"/>
    <property type="project" value="UniProtKB-UniRule"/>
</dbReference>
<dbReference type="PANTHER" id="PTHR42752">
    <property type="entry name" value="IMIDAZOLONEPROPIONASE"/>
    <property type="match status" value="1"/>
</dbReference>
<keyword evidence="6" id="KW-0862">Zinc</keyword>
<reference evidence="10 11" key="1">
    <citation type="submission" date="2015-09" db="EMBL/GenBank/DDBJ databases">
        <title>Genome sequence of the marine flavobacterium Croceitalea dokdonensis DOKDO 023 that contains proton- and sodium-pumping rhodopsins.</title>
        <authorList>
            <person name="Kwon S.-K."/>
            <person name="Lee H.K."/>
            <person name="Kwak M.-J."/>
            <person name="Kim J.F."/>
        </authorList>
    </citation>
    <scope>NUCLEOTIDE SEQUENCE [LARGE SCALE GENOMIC DNA]</scope>
    <source>
        <strain evidence="10 11">DOKDO 023</strain>
    </source>
</reference>
<dbReference type="InterPro" id="IPR006680">
    <property type="entry name" value="Amidohydro-rel"/>
</dbReference>